<feature type="signal peptide" evidence="2">
    <location>
        <begin position="1"/>
        <end position="20"/>
    </location>
</feature>
<dbReference type="AlphaFoldDB" id="A0A813C255"/>
<dbReference type="OrthoDB" id="409923at2759"/>
<keyword evidence="2" id="KW-0732">Signal</keyword>
<organism evidence="3 4">
    <name type="scientific">Symbiodinium necroappetens</name>
    <dbReference type="NCBI Taxonomy" id="1628268"/>
    <lineage>
        <taxon>Eukaryota</taxon>
        <taxon>Sar</taxon>
        <taxon>Alveolata</taxon>
        <taxon>Dinophyceae</taxon>
        <taxon>Suessiales</taxon>
        <taxon>Symbiodiniaceae</taxon>
        <taxon>Symbiodinium</taxon>
    </lineage>
</organism>
<reference evidence="3" key="1">
    <citation type="submission" date="2021-02" db="EMBL/GenBank/DDBJ databases">
        <authorList>
            <person name="Dougan E. K."/>
            <person name="Rhodes N."/>
            <person name="Thang M."/>
            <person name="Chan C."/>
        </authorList>
    </citation>
    <scope>NUCLEOTIDE SEQUENCE</scope>
</reference>
<feature type="transmembrane region" description="Helical" evidence="1">
    <location>
        <begin position="712"/>
        <end position="733"/>
    </location>
</feature>
<evidence type="ECO:0000313" key="3">
    <source>
        <dbReference type="EMBL" id="CAE7938286.1"/>
    </source>
</evidence>
<feature type="chain" id="PRO_5032878341" evidence="2">
    <location>
        <begin position="21"/>
        <end position="788"/>
    </location>
</feature>
<evidence type="ECO:0000256" key="1">
    <source>
        <dbReference type="SAM" id="Phobius"/>
    </source>
</evidence>
<dbReference type="Proteomes" id="UP000601435">
    <property type="component" value="Unassembled WGS sequence"/>
</dbReference>
<accession>A0A813C255</accession>
<gene>
    <name evidence="3" type="ORF">SNEC2469_LOCUS33102</name>
</gene>
<keyword evidence="4" id="KW-1185">Reference proteome</keyword>
<proteinExistence type="predicted"/>
<sequence>MTQSIRLSAVLVWQLSQTTCSGYSDAHCWLGVPDDIRDHCCRFGNRSCFTNEFTFERCCQRAQAEIPSKPKPADGAPCFHDEFTFTRCCESAGDLKVFLGDGGCFEPRGTYTYLKCCFELPDLEEWIHVNKVKGSPTSDYFQIFGTLYMTEPVKQRFRQRGIAMPPATLGGVSHANVQSPCLKSVLYDNTNARYQLIPMWSGKEIFPPPPKEVTMLIKFPTRMKEAVACWSDTQCQLYMVKLDWYSVDRHFFEGAYVLTLPFGCNLGEAAVTVIPVLADSRIFEPAILAGVSLQQIRSEDPCTSPPRTHGVPAMCGIVCGLSLVPWMYHRFWRRSTSGASASDKASNASPASPKLAIDILRLLATWVVVDQHRGQPFPFKWPLCYMTGADTERLQDVFIVVTVRLISVHSLSVQSFSMKVLRKVAVQASVQIAFTHLASFFVRPASLLYCGQKHLFDEQPHIAYAGWLKWILAAVTMRDFGNPDSQGIEMLWPVYPNDDFPNQTWPTSTWFVCLEYSLFWFLAAVTAIETIVPHLVPAGTLAYLAWMCMDPDHLPQVCGHRDYYRSFWYCRLPSAMVVHCACRALLQFCGPSGCLPRLCTPFVIVAIGVALALDTAIEGHPSWKDFGFGEYHCRRHLPYMVAGLPFQVFLLVFTFLDIKLPKPAAVWVCYLANLNFCVMASHLWVLMFFDKYAPEFVSAWARVRNDAEGQPFAMHQLFIVFVVAAVLHGFVAEPVQLLVKGLAKYTWLALSLAFAHPLLCLMTWPRNHSYYPLFVYDDNLSGVGRRLP</sequence>
<protein>
    <submittedName>
        <fullName evidence="3">Uncharacterized protein</fullName>
    </submittedName>
</protein>
<comment type="caution">
    <text evidence="3">The sequence shown here is derived from an EMBL/GenBank/DDBJ whole genome shotgun (WGS) entry which is preliminary data.</text>
</comment>
<keyword evidence="1" id="KW-1133">Transmembrane helix</keyword>
<evidence type="ECO:0000313" key="4">
    <source>
        <dbReference type="Proteomes" id="UP000601435"/>
    </source>
</evidence>
<feature type="transmembrane region" description="Helical" evidence="1">
    <location>
        <begin position="637"/>
        <end position="656"/>
    </location>
</feature>
<feature type="transmembrane region" description="Helical" evidence="1">
    <location>
        <begin position="668"/>
        <end position="689"/>
    </location>
</feature>
<keyword evidence="1" id="KW-0812">Transmembrane</keyword>
<keyword evidence="1" id="KW-0472">Membrane</keyword>
<dbReference type="EMBL" id="CAJNJA010085975">
    <property type="protein sequence ID" value="CAE7938286.1"/>
    <property type="molecule type" value="Genomic_DNA"/>
</dbReference>
<feature type="transmembrane region" description="Helical" evidence="1">
    <location>
        <begin position="745"/>
        <end position="764"/>
    </location>
</feature>
<evidence type="ECO:0000256" key="2">
    <source>
        <dbReference type="SAM" id="SignalP"/>
    </source>
</evidence>
<name>A0A813C255_9DINO</name>